<name>A0A2U1LNS7_ARTAN</name>
<dbReference type="GO" id="GO:0005524">
    <property type="term" value="F:ATP binding"/>
    <property type="evidence" value="ECO:0007669"/>
    <property type="project" value="UniProtKB-KW"/>
</dbReference>
<feature type="compositionally biased region" description="Basic and acidic residues" evidence="5">
    <location>
        <begin position="511"/>
        <end position="521"/>
    </location>
</feature>
<dbReference type="OrthoDB" id="434160at2759"/>
<dbReference type="Proteomes" id="UP000245207">
    <property type="component" value="Unassembled WGS sequence"/>
</dbReference>
<dbReference type="PANTHER" id="PTHR45639:SF4">
    <property type="entry name" value="HSC70CB, ISOFORM G"/>
    <property type="match status" value="1"/>
</dbReference>
<feature type="compositionally biased region" description="Pro residues" evidence="5">
    <location>
        <begin position="781"/>
        <end position="803"/>
    </location>
</feature>
<keyword evidence="2" id="KW-0067">ATP-binding</keyword>
<evidence type="ECO:0000256" key="4">
    <source>
        <dbReference type="ARBA" id="ARBA00061090"/>
    </source>
</evidence>
<dbReference type="Pfam" id="PF00012">
    <property type="entry name" value="HSP70"/>
    <property type="match status" value="1"/>
</dbReference>
<dbReference type="Gene3D" id="3.90.640.10">
    <property type="entry name" value="Actin, Chain A, domain 4"/>
    <property type="match status" value="1"/>
</dbReference>
<dbReference type="Gene3D" id="3.30.30.30">
    <property type="match status" value="1"/>
</dbReference>
<feature type="compositionally biased region" description="Low complexity" evidence="5">
    <location>
        <begin position="804"/>
        <end position="815"/>
    </location>
</feature>
<dbReference type="GO" id="GO:0005634">
    <property type="term" value="C:nucleus"/>
    <property type="evidence" value="ECO:0007669"/>
    <property type="project" value="TreeGrafter"/>
</dbReference>
<dbReference type="GO" id="GO:0140662">
    <property type="term" value="F:ATP-dependent protein folding chaperone"/>
    <property type="evidence" value="ECO:0007669"/>
    <property type="project" value="InterPro"/>
</dbReference>
<keyword evidence="6" id="KW-0346">Stress response</keyword>
<proteinExistence type="inferred from homology"/>
<feature type="compositionally biased region" description="Polar residues" evidence="5">
    <location>
        <begin position="522"/>
        <end position="535"/>
    </location>
</feature>
<feature type="region of interest" description="Disordered" evidence="5">
    <location>
        <begin position="504"/>
        <end position="553"/>
    </location>
</feature>
<evidence type="ECO:0000256" key="5">
    <source>
        <dbReference type="SAM" id="MobiDB-lite"/>
    </source>
</evidence>
<gene>
    <name evidence="6" type="ORF">CTI12_AA315020</name>
</gene>
<dbReference type="STRING" id="35608.A0A2U1LNS7"/>
<comment type="caution">
    <text evidence="6">The sequence shown here is derived from an EMBL/GenBank/DDBJ whole genome shotgun (WGS) entry which is preliminary data.</text>
</comment>
<evidence type="ECO:0000256" key="2">
    <source>
        <dbReference type="ARBA" id="ARBA00022840"/>
    </source>
</evidence>
<protein>
    <submittedName>
        <fullName evidence="6">Heat shock protein 70 family</fullName>
    </submittedName>
</protein>
<dbReference type="SUPFAM" id="SSF100934">
    <property type="entry name" value="Heat shock protein 70kD (HSP70), C-terminal subdomain"/>
    <property type="match status" value="2"/>
</dbReference>
<evidence type="ECO:0000313" key="7">
    <source>
        <dbReference type="Proteomes" id="UP000245207"/>
    </source>
</evidence>
<accession>A0A2U1LNS7</accession>
<dbReference type="SUPFAM" id="SSF53067">
    <property type="entry name" value="Actin-like ATPase domain"/>
    <property type="match status" value="2"/>
</dbReference>
<dbReference type="PANTHER" id="PTHR45639">
    <property type="entry name" value="HSC70CB, ISOFORM G-RELATED"/>
    <property type="match status" value="1"/>
</dbReference>
<reference evidence="6 7" key="1">
    <citation type="journal article" date="2018" name="Mol. Plant">
        <title>The genome of Artemisia annua provides insight into the evolution of Asteraceae family and artemisinin biosynthesis.</title>
        <authorList>
            <person name="Shen Q."/>
            <person name="Zhang L."/>
            <person name="Liao Z."/>
            <person name="Wang S."/>
            <person name="Yan T."/>
            <person name="Shi P."/>
            <person name="Liu M."/>
            <person name="Fu X."/>
            <person name="Pan Q."/>
            <person name="Wang Y."/>
            <person name="Lv Z."/>
            <person name="Lu X."/>
            <person name="Zhang F."/>
            <person name="Jiang W."/>
            <person name="Ma Y."/>
            <person name="Chen M."/>
            <person name="Hao X."/>
            <person name="Li L."/>
            <person name="Tang Y."/>
            <person name="Lv G."/>
            <person name="Zhou Y."/>
            <person name="Sun X."/>
            <person name="Brodelius P.E."/>
            <person name="Rose J.K.C."/>
            <person name="Tang K."/>
        </authorList>
    </citation>
    <scope>NUCLEOTIDE SEQUENCE [LARGE SCALE GENOMIC DNA]</scope>
    <source>
        <strain evidence="7">cv. Huhao1</strain>
        <tissue evidence="6">Leaf</tissue>
    </source>
</reference>
<dbReference type="InterPro" id="IPR029047">
    <property type="entry name" value="HSP70_peptide-bd_sf"/>
</dbReference>
<dbReference type="AlphaFoldDB" id="A0A2U1LNS7"/>
<feature type="region of interest" description="Disordered" evidence="5">
    <location>
        <begin position="767"/>
        <end position="846"/>
    </location>
</feature>
<evidence type="ECO:0000256" key="3">
    <source>
        <dbReference type="ARBA" id="ARBA00023186"/>
    </source>
</evidence>
<dbReference type="FunFam" id="2.60.34.10:FF:000018">
    <property type="entry name" value="Heat shock 70 kDa protein 4L"/>
    <property type="match status" value="1"/>
</dbReference>
<dbReference type="PRINTS" id="PR00301">
    <property type="entry name" value="HEATSHOCK70"/>
</dbReference>
<dbReference type="FunFam" id="3.30.30.30:FF:000002">
    <property type="entry name" value="Heat shock 70 kDa protein 4"/>
    <property type="match status" value="1"/>
</dbReference>
<dbReference type="Gene3D" id="3.30.420.40">
    <property type="match status" value="2"/>
</dbReference>
<dbReference type="FunFam" id="3.90.640.10:FF:000004">
    <property type="entry name" value="Heat shock 70 kDa protein 4"/>
    <property type="match status" value="1"/>
</dbReference>
<keyword evidence="1" id="KW-0547">Nucleotide-binding</keyword>
<dbReference type="FunFam" id="1.20.1270.10:FF:000002">
    <property type="entry name" value="Heat shock 70 kDa protein 4"/>
    <property type="match status" value="1"/>
</dbReference>
<evidence type="ECO:0000313" key="6">
    <source>
        <dbReference type="EMBL" id="PWA50656.1"/>
    </source>
</evidence>
<dbReference type="InterPro" id="IPR013126">
    <property type="entry name" value="Hsp_70_fam"/>
</dbReference>
<dbReference type="GO" id="GO:0005829">
    <property type="term" value="C:cytosol"/>
    <property type="evidence" value="ECO:0007669"/>
    <property type="project" value="TreeGrafter"/>
</dbReference>
<organism evidence="6 7">
    <name type="scientific">Artemisia annua</name>
    <name type="common">Sweet wormwood</name>
    <dbReference type="NCBI Taxonomy" id="35608"/>
    <lineage>
        <taxon>Eukaryota</taxon>
        <taxon>Viridiplantae</taxon>
        <taxon>Streptophyta</taxon>
        <taxon>Embryophyta</taxon>
        <taxon>Tracheophyta</taxon>
        <taxon>Spermatophyta</taxon>
        <taxon>Magnoliopsida</taxon>
        <taxon>eudicotyledons</taxon>
        <taxon>Gunneridae</taxon>
        <taxon>Pentapetalae</taxon>
        <taxon>asterids</taxon>
        <taxon>campanulids</taxon>
        <taxon>Asterales</taxon>
        <taxon>Asteraceae</taxon>
        <taxon>Asteroideae</taxon>
        <taxon>Anthemideae</taxon>
        <taxon>Artemisiinae</taxon>
        <taxon>Artemisia</taxon>
    </lineage>
</organism>
<keyword evidence="3" id="KW-0143">Chaperone</keyword>
<evidence type="ECO:0000256" key="1">
    <source>
        <dbReference type="ARBA" id="ARBA00022741"/>
    </source>
</evidence>
<keyword evidence="7" id="KW-1185">Reference proteome</keyword>
<dbReference type="InterPro" id="IPR043129">
    <property type="entry name" value="ATPase_NBD"/>
</dbReference>
<dbReference type="Gene3D" id="2.60.34.10">
    <property type="entry name" value="Substrate Binding Domain Of DNAk, Chain A, domain 1"/>
    <property type="match status" value="1"/>
</dbReference>
<dbReference type="SUPFAM" id="SSF100920">
    <property type="entry name" value="Heat shock protein 70kD (HSP70), peptide-binding domain"/>
    <property type="match status" value="1"/>
</dbReference>
<dbReference type="InterPro" id="IPR029048">
    <property type="entry name" value="HSP70_C_sf"/>
</dbReference>
<dbReference type="CDD" id="cd24095">
    <property type="entry name" value="ASKHA_NBD_HSP70_AtHsp70-14-like"/>
    <property type="match status" value="1"/>
</dbReference>
<sequence>MSVVGFDLGNESCVVAVARQRGIDVVLNDESKRETPALVCFGDKQRFLGTAGAATIMSNPKNAISQIKRLIGRPFSDPELQQDLKSLPFSVTEGPDGFPLIHVQYLGEKKAFTPTQVMGMVFSNMKTIAEKNLNTAVVDCCIGIPIYFTDLQRRAVLDAATIAGLHPLRLMHETTATALAYGIYKTDLPENEQLNVAFVDIGHASMQVCIAGFKKGQLKVLAHSFDRCLGGRDFDEVLFQHFVEKFKTDYKIDVLQNARACLRLRAACEKLKKVLSANPEAPMNIECLMEDKDVRGFIKRDEFEQISAPILERVKKPLEKALAEAQLTVGDIYAVEVVGSGSRVPAVIKILTEYFGKEPRRTMNASECVSKGCALECAILSPTFKVRDFQVQESFPFSIALTWKGTAQDSQNGTVENQQSIVFPKGNPIPSVKALTFYKSGTFSVDLQYADVSELQAPAAISTYTIGPFQATNAEHAKVKVKARLNLHGIVSVDSAQLIEEEEVEVPVTKEPSKEATKMDTDNASADVPSTNETDVNMEDAPVTDNGAADTGDNAVKMETDTKVEAPKKKVKKSNIPVSEVVYGAMLPADVQQAVEKEFEMALQDRVMEETKDKKNAVEAYVYDMRNKLHDKLFEFVTDSDREQLIAKLQETEDWLYEDGEDETKGVYVAKLDELKKQGDPIEQRYKEHSERDSFVGQLAQRVNWFRQAAASNDPKYDHIDLSDKQKVLNECSEAENWLREAQQLQDTLPKHAEPVLLSADIRKKEEAIDRVCRPIMTKPKPAPPKPATPEKPASPAPAPAPEPAQEGEQQHPAENGTSPNPKTGHDENVDAPEDMETDKPEAAAA</sequence>
<dbReference type="Gene3D" id="1.20.1270.10">
    <property type="match status" value="2"/>
</dbReference>
<dbReference type="EMBL" id="PKPP01008454">
    <property type="protein sequence ID" value="PWA50656.1"/>
    <property type="molecule type" value="Genomic_DNA"/>
</dbReference>
<dbReference type="FunFam" id="3.30.420.40:FF:000171">
    <property type="entry name" value="Heat shock 70 kDa protein 4"/>
    <property type="match status" value="2"/>
</dbReference>
<comment type="similarity">
    <text evidence="4">Belongs to the heat shock protein 70 (TC 1.A.33) family. HSP110/SSE subfamily.</text>
</comment>